<dbReference type="Pfam" id="PF02661">
    <property type="entry name" value="Fic"/>
    <property type="match status" value="1"/>
</dbReference>
<keyword evidence="5" id="KW-1185">Reference proteome</keyword>
<keyword evidence="2" id="KW-0067">ATP-binding</keyword>
<comment type="caution">
    <text evidence="4">The sequence shown here is derived from an EMBL/GenBank/DDBJ whole genome shotgun (WGS) entry which is preliminary data.</text>
</comment>
<dbReference type="Gene3D" id="1.10.3290.10">
    <property type="entry name" value="Fido-like domain"/>
    <property type="match status" value="1"/>
</dbReference>
<dbReference type="InterPro" id="IPR036597">
    <property type="entry name" value="Fido-like_dom_sf"/>
</dbReference>
<dbReference type="Proteomes" id="UP000461730">
    <property type="component" value="Unassembled WGS sequence"/>
</dbReference>
<accession>A0A7K1TY24</accession>
<name>A0A7K1TY24_9BACT</name>
<feature type="domain" description="Fido" evidence="3">
    <location>
        <begin position="370"/>
        <end position="501"/>
    </location>
</feature>
<dbReference type="GO" id="GO:0005524">
    <property type="term" value="F:ATP binding"/>
    <property type="evidence" value="ECO:0007669"/>
    <property type="project" value="UniProtKB-KW"/>
</dbReference>
<feature type="binding site" evidence="2">
    <location>
        <begin position="447"/>
        <end position="454"/>
    </location>
    <ligand>
        <name>ATP</name>
        <dbReference type="ChEBI" id="CHEBI:30616"/>
    </ligand>
</feature>
<dbReference type="PROSITE" id="PS51459">
    <property type="entry name" value="FIDO"/>
    <property type="match status" value="1"/>
</dbReference>
<dbReference type="InterPro" id="IPR003812">
    <property type="entry name" value="Fido"/>
</dbReference>
<dbReference type="EMBL" id="WRXN01000001">
    <property type="protein sequence ID" value="MVT06986.1"/>
    <property type="molecule type" value="Genomic_DNA"/>
</dbReference>
<evidence type="ECO:0000256" key="2">
    <source>
        <dbReference type="PIRSR" id="PIRSR640198-2"/>
    </source>
</evidence>
<reference evidence="4 5" key="1">
    <citation type="submission" date="2019-12" db="EMBL/GenBank/DDBJ databases">
        <title>Chitinophaga sp. strain ysch24 (GDMCC 1.1355), whole genome shotgun sequence.</title>
        <authorList>
            <person name="Zhang X."/>
        </authorList>
    </citation>
    <scope>NUCLEOTIDE SEQUENCE [LARGE SCALE GENOMIC DNA]</scope>
    <source>
        <strain evidence="5">ysch24</strain>
    </source>
</reference>
<evidence type="ECO:0000256" key="1">
    <source>
        <dbReference type="PIRSR" id="PIRSR640198-1"/>
    </source>
</evidence>
<evidence type="ECO:0000259" key="3">
    <source>
        <dbReference type="PROSITE" id="PS51459"/>
    </source>
</evidence>
<dbReference type="PANTHER" id="PTHR13504:SF38">
    <property type="entry name" value="FIDO DOMAIN-CONTAINING PROTEIN"/>
    <property type="match status" value="1"/>
</dbReference>
<sequence length="515" mass="57792">MATPAERLAASLDELRKLQEQGKVAIKSDELSRTHKDRLIANGFLKEVLRGWYIISSPDERPGDTTSWYSNFWEFCSTFLHERYKDNWCISPEQSVLIYAGNWTVPTQLLIRSPEASNHQTELLHQTSIFNIKSELPEVRETTTINGIKMLTLPAALVHSSPTIFTRNTTDIRTALSIIPDSSDILGILLEGGHSTVAGRLAGAFRNNGQDRIADDIVKTMKAAGYDVREADPFEEKLQIKLSPRERSSYVNRIKLMWNAMRPAILEVFPGPPGIPADKDEYLRKVNAIYVTDAYHSLSIEKYKVTPELIERVRTGAWNHKDNEEDKKQRDAMAARGYWQAFQKVESSIRKILNNENAGVVADNEHGDWYRELFTPSVAAGLLKPADLAGYRNHPVYLFGSKHVPLNKDAVKDAMPTLFELLAEESEPGVRAVLGHFIFVFIHPYMDGNGRMGRFLMNTMLASGGYPWTVIPVESRAEYMAALESASVGQDIRPFASFIGNLVLQGLQGKPVASI</sequence>
<organism evidence="4 5">
    <name type="scientific">Chitinophaga tropicalis</name>
    <dbReference type="NCBI Taxonomy" id="2683588"/>
    <lineage>
        <taxon>Bacteria</taxon>
        <taxon>Pseudomonadati</taxon>
        <taxon>Bacteroidota</taxon>
        <taxon>Chitinophagia</taxon>
        <taxon>Chitinophagales</taxon>
        <taxon>Chitinophagaceae</taxon>
        <taxon>Chitinophaga</taxon>
    </lineage>
</organism>
<evidence type="ECO:0000313" key="4">
    <source>
        <dbReference type="EMBL" id="MVT06986.1"/>
    </source>
</evidence>
<dbReference type="AlphaFoldDB" id="A0A7K1TY24"/>
<protein>
    <submittedName>
        <fullName evidence="4">Cell filamentation protein Fic</fullName>
    </submittedName>
</protein>
<dbReference type="InterPro" id="IPR040198">
    <property type="entry name" value="Fido_containing"/>
</dbReference>
<proteinExistence type="predicted"/>
<dbReference type="RefSeq" id="WP_157304354.1">
    <property type="nucleotide sequence ID" value="NZ_WRXN01000001.1"/>
</dbReference>
<dbReference type="SUPFAM" id="SSF140931">
    <property type="entry name" value="Fic-like"/>
    <property type="match status" value="1"/>
</dbReference>
<dbReference type="PANTHER" id="PTHR13504">
    <property type="entry name" value="FIDO DOMAIN-CONTAINING PROTEIN DDB_G0283145"/>
    <property type="match status" value="1"/>
</dbReference>
<feature type="active site" evidence="1">
    <location>
        <position position="443"/>
    </location>
</feature>
<keyword evidence="2" id="KW-0547">Nucleotide-binding</keyword>
<evidence type="ECO:0000313" key="5">
    <source>
        <dbReference type="Proteomes" id="UP000461730"/>
    </source>
</evidence>
<gene>
    <name evidence="4" type="ORF">GO493_01840</name>
</gene>